<name>A0A2S2Q6I1_9HEMI</name>
<reference evidence="3 4" key="2">
    <citation type="submission" date="2025-04" db="UniProtKB">
        <authorList>
            <consortium name="RefSeq"/>
        </authorList>
    </citation>
    <scope>IDENTIFICATION</scope>
    <source>
        <tissue evidence="3 4">Whole body</tissue>
    </source>
</reference>
<dbReference type="RefSeq" id="XP_025425871.1">
    <property type="nucleotide sequence ID" value="XM_025570086.1"/>
</dbReference>
<accession>A0A2S2Q6I1</accession>
<evidence type="ECO:0000313" key="2">
    <source>
        <dbReference type="Proteomes" id="UP000694846"/>
    </source>
</evidence>
<reference evidence="1" key="1">
    <citation type="submission" date="2018-04" db="EMBL/GenBank/DDBJ databases">
        <title>Transcriptome assembly of Sipha flava.</title>
        <authorList>
            <person name="Scully E.D."/>
            <person name="Geib S.M."/>
            <person name="Palmer N.A."/>
            <person name="Koch K."/>
            <person name="Bradshaw J."/>
            <person name="Heng-Moss T."/>
            <person name="Sarath G."/>
        </authorList>
    </citation>
    <scope>NUCLEOTIDE SEQUENCE</scope>
</reference>
<sequence length="128" mass="15146">MNIREVDIMNNKALISVIFLDLRYKITLTEEQSMEAIKHLINLWIHMKMLEKKHQELIISDKDVDNLSDISCDSKSSDEIEQFLKANYLQESFDQNQTNLSFSNSQKFIISTQIEKLLKPYHIEQNRI</sequence>
<proteinExistence type="predicted"/>
<dbReference type="OrthoDB" id="6616857at2759"/>
<protein>
    <submittedName>
        <fullName evidence="3 4">Uncharacterized protein LOC112694569</fullName>
    </submittedName>
</protein>
<evidence type="ECO:0000313" key="4">
    <source>
        <dbReference type="RefSeq" id="XP_025425871.1"/>
    </source>
</evidence>
<evidence type="ECO:0000313" key="3">
    <source>
        <dbReference type="RefSeq" id="XP_025425869.1"/>
    </source>
</evidence>
<gene>
    <name evidence="3 4" type="primary">LOC112694569</name>
    <name evidence="1" type="ORF">g.119087</name>
</gene>
<organism evidence="1">
    <name type="scientific">Sipha flava</name>
    <name type="common">yellow sugarcane aphid</name>
    <dbReference type="NCBI Taxonomy" id="143950"/>
    <lineage>
        <taxon>Eukaryota</taxon>
        <taxon>Metazoa</taxon>
        <taxon>Ecdysozoa</taxon>
        <taxon>Arthropoda</taxon>
        <taxon>Hexapoda</taxon>
        <taxon>Insecta</taxon>
        <taxon>Pterygota</taxon>
        <taxon>Neoptera</taxon>
        <taxon>Paraneoptera</taxon>
        <taxon>Hemiptera</taxon>
        <taxon>Sternorrhyncha</taxon>
        <taxon>Aphidomorpha</taxon>
        <taxon>Aphidoidea</taxon>
        <taxon>Aphididae</taxon>
        <taxon>Sipha</taxon>
    </lineage>
</organism>
<dbReference type="EMBL" id="GGMS01004152">
    <property type="protein sequence ID" value="MBY73355.1"/>
    <property type="molecule type" value="Transcribed_RNA"/>
</dbReference>
<evidence type="ECO:0000313" key="1">
    <source>
        <dbReference type="EMBL" id="MBY73355.1"/>
    </source>
</evidence>
<keyword evidence="2" id="KW-1185">Reference proteome</keyword>
<dbReference type="AlphaFoldDB" id="A0A2S2Q6I1"/>
<dbReference type="Proteomes" id="UP000694846">
    <property type="component" value="Unplaced"/>
</dbReference>
<dbReference type="GeneID" id="112694569"/>
<dbReference type="RefSeq" id="XP_025425869.1">
    <property type="nucleotide sequence ID" value="XM_025570084.1"/>
</dbReference>